<sequence length="128" mass="15004">MSILVQTTNSAFTKSFTVHIINALSNNDTPFSVHCKSQDDDLGLKTPTVGDDYNFSCRANVFKTTRFYCNYLWGSRKQVFDVFNRYQSYECGKIKRNNYECFWKVQDDGFYFGGHNSPESYSKKYDWN</sequence>
<dbReference type="AlphaFoldDB" id="A0A6N2B3H1"/>
<keyword evidence="5" id="KW-0732">Signal</keyword>
<dbReference type="EMBL" id="RXGB01004729">
    <property type="protein sequence ID" value="TMW89056.1"/>
    <property type="molecule type" value="Genomic_DNA"/>
</dbReference>
<evidence type="ECO:0000313" key="7">
    <source>
        <dbReference type="EMBL" id="TMW89056.1"/>
    </source>
</evidence>
<reference evidence="7" key="1">
    <citation type="submission" date="2019-05" db="EMBL/GenBank/DDBJ databases">
        <title>The de novo reference genome and transcriptome assemblies of the wild tomato species Solanum chilense.</title>
        <authorList>
            <person name="Stam R."/>
            <person name="Nosenko T."/>
            <person name="Hoerger A.C."/>
            <person name="Stephan W."/>
            <person name="Seidel M.A."/>
            <person name="Kuhn J.M.M."/>
            <person name="Haberer G."/>
            <person name="Tellier A."/>
        </authorList>
    </citation>
    <scope>NUCLEOTIDE SEQUENCE</scope>
    <source>
        <tissue evidence="7">Mature leaves</tissue>
    </source>
</reference>
<dbReference type="PANTHER" id="PTHR31232">
    <property type="match status" value="1"/>
</dbReference>
<dbReference type="InterPro" id="IPR010264">
    <property type="entry name" value="Self-incomp_S1"/>
</dbReference>
<dbReference type="GO" id="GO:0005576">
    <property type="term" value="C:extracellular region"/>
    <property type="evidence" value="ECO:0007669"/>
    <property type="project" value="UniProtKB-SubCell"/>
</dbReference>
<evidence type="ECO:0000256" key="2">
    <source>
        <dbReference type="ARBA" id="ARBA00005581"/>
    </source>
</evidence>
<comment type="caution">
    <text evidence="7">The sequence shown here is derived from an EMBL/GenBank/DDBJ whole genome shotgun (WGS) entry which is preliminary data.</text>
</comment>
<keyword evidence="3 6" id="KW-0713">Self-incompatibility</keyword>
<evidence type="ECO:0000256" key="6">
    <source>
        <dbReference type="RuleBase" id="RU367044"/>
    </source>
</evidence>
<evidence type="ECO:0000256" key="4">
    <source>
        <dbReference type="ARBA" id="ARBA00022525"/>
    </source>
</evidence>
<comment type="similarity">
    <text evidence="2 6">Belongs to the plant self-incompatibility (S1) protein family.</text>
</comment>
<keyword evidence="4 6" id="KW-0964">Secreted</keyword>
<name>A0A6N2B3H1_SOLCI</name>
<proteinExistence type="inferred from homology"/>
<dbReference type="GO" id="GO:0060320">
    <property type="term" value="P:rejection of self pollen"/>
    <property type="evidence" value="ECO:0007669"/>
    <property type="project" value="UniProtKB-KW"/>
</dbReference>
<dbReference type="PANTHER" id="PTHR31232:SF111">
    <property type="entry name" value="S-PROTEIN HOMOLOG"/>
    <property type="match status" value="1"/>
</dbReference>
<organism evidence="7">
    <name type="scientific">Solanum chilense</name>
    <name type="common">Tomato</name>
    <name type="synonym">Lycopersicon chilense</name>
    <dbReference type="NCBI Taxonomy" id="4083"/>
    <lineage>
        <taxon>Eukaryota</taxon>
        <taxon>Viridiplantae</taxon>
        <taxon>Streptophyta</taxon>
        <taxon>Embryophyta</taxon>
        <taxon>Tracheophyta</taxon>
        <taxon>Spermatophyta</taxon>
        <taxon>Magnoliopsida</taxon>
        <taxon>eudicotyledons</taxon>
        <taxon>Gunneridae</taxon>
        <taxon>Pentapetalae</taxon>
        <taxon>asterids</taxon>
        <taxon>lamiids</taxon>
        <taxon>Solanales</taxon>
        <taxon>Solanaceae</taxon>
        <taxon>Solanoideae</taxon>
        <taxon>Solaneae</taxon>
        <taxon>Solanum</taxon>
        <taxon>Solanum subgen. Lycopersicon</taxon>
    </lineage>
</organism>
<evidence type="ECO:0000256" key="1">
    <source>
        <dbReference type="ARBA" id="ARBA00004613"/>
    </source>
</evidence>
<evidence type="ECO:0000256" key="5">
    <source>
        <dbReference type="ARBA" id="ARBA00022729"/>
    </source>
</evidence>
<accession>A0A6N2B3H1</accession>
<evidence type="ECO:0000256" key="3">
    <source>
        <dbReference type="ARBA" id="ARBA00022471"/>
    </source>
</evidence>
<comment type="subcellular location">
    <subcellularLocation>
        <location evidence="1 6">Secreted</location>
    </subcellularLocation>
</comment>
<protein>
    <recommendedName>
        <fullName evidence="6">S-protein homolog</fullName>
    </recommendedName>
</protein>
<dbReference type="Pfam" id="PF05938">
    <property type="entry name" value="Self-incomp_S1"/>
    <property type="match status" value="1"/>
</dbReference>
<gene>
    <name evidence="7" type="ORF">EJD97_017717</name>
</gene>